<sequence>MLDSLNVQFITSRTSILSVRVATGHTTQIREIPKLPELRSNQDQGLTTSEGCSTRWKSHASASVPGIWYSIPYWRTGNSVNAAVVAAADAKKDFLEECAGPMLSNTELRLISIGDYGFEYSEAGILLAQGERKITMHLKFHFPGFLFLVSCAVSASTVASSESPPSPHSQLVRANSRPPVTAIVNFLETHGGDFISFADDHGFVVTSGAEAQAYGIMPSKVYKRVRHAVESLVPAADKGRGLVLGFENYFVHPAQGQDDIRITLHGIEQYPNGCWLDVDKKGKIVPGMSGVTCTSAFL</sequence>
<name>A0ACC1TSD7_9AGAR</name>
<dbReference type="Proteomes" id="UP001163835">
    <property type="component" value="Unassembled WGS sequence"/>
</dbReference>
<dbReference type="EMBL" id="MU795286">
    <property type="protein sequence ID" value="KAJ3807655.1"/>
    <property type="molecule type" value="Genomic_DNA"/>
</dbReference>
<comment type="caution">
    <text evidence="1">The sequence shown here is derived from an EMBL/GenBank/DDBJ whole genome shotgun (WGS) entry which is preliminary data.</text>
</comment>
<keyword evidence="2" id="KW-1185">Reference proteome</keyword>
<accession>A0ACC1TSD7</accession>
<proteinExistence type="predicted"/>
<reference evidence="1" key="1">
    <citation type="submission" date="2022-09" db="EMBL/GenBank/DDBJ databases">
        <title>A Global Phylogenomic Analysis of the Shiitake Genus Lentinula.</title>
        <authorList>
            <consortium name="DOE Joint Genome Institute"/>
            <person name="Sierra-Patev S."/>
            <person name="Min B."/>
            <person name="Naranjo-Ortiz M."/>
            <person name="Looney B."/>
            <person name="Konkel Z."/>
            <person name="Slot J.C."/>
            <person name="Sakamoto Y."/>
            <person name="Steenwyk J.L."/>
            <person name="Rokas A."/>
            <person name="Carro J."/>
            <person name="Camarero S."/>
            <person name="Ferreira P."/>
            <person name="Molpeceres G."/>
            <person name="Ruiz-Duenas F.J."/>
            <person name="Serrano A."/>
            <person name="Henrissat B."/>
            <person name="Drula E."/>
            <person name="Hughes K.W."/>
            <person name="Mata J.L."/>
            <person name="Ishikawa N.K."/>
            <person name="Vargas-Isla R."/>
            <person name="Ushijima S."/>
            <person name="Smith C.A."/>
            <person name="Ahrendt S."/>
            <person name="Andreopoulos W."/>
            <person name="He G."/>
            <person name="Labutti K."/>
            <person name="Lipzen A."/>
            <person name="Ng V."/>
            <person name="Riley R."/>
            <person name="Sandor L."/>
            <person name="Barry K."/>
            <person name="Martinez A.T."/>
            <person name="Xiao Y."/>
            <person name="Gibbons J.G."/>
            <person name="Terashima K."/>
            <person name="Grigoriev I.V."/>
            <person name="Hibbett D.S."/>
        </authorList>
    </citation>
    <scope>NUCLEOTIDE SEQUENCE</scope>
    <source>
        <strain evidence="1">TMI1499</strain>
    </source>
</reference>
<evidence type="ECO:0000313" key="2">
    <source>
        <dbReference type="Proteomes" id="UP001163835"/>
    </source>
</evidence>
<organism evidence="1 2">
    <name type="scientific">Lentinula aff. lateritia</name>
    <dbReference type="NCBI Taxonomy" id="2804960"/>
    <lineage>
        <taxon>Eukaryota</taxon>
        <taxon>Fungi</taxon>
        <taxon>Dikarya</taxon>
        <taxon>Basidiomycota</taxon>
        <taxon>Agaricomycotina</taxon>
        <taxon>Agaricomycetes</taxon>
        <taxon>Agaricomycetidae</taxon>
        <taxon>Agaricales</taxon>
        <taxon>Marasmiineae</taxon>
        <taxon>Omphalotaceae</taxon>
        <taxon>Lentinula</taxon>
    </lineage>
</organism>
<protein>
    <submittedName>
        <fullName evidence="1">Uncharacterized protein</fullName>
    </submittedName>
</protein>
<gene>
    <name evidence="1" type="ORF">F5876DRAFT_67941</name>
</gene>
<evidence type="ECO:0000313" key="1">
    <source>
        <dbReference type="EMBL" id="KAJ3807655.1"/>
    </source>
</evidence>